<evidence type="ECO:0000313" key="3">
    <source>
        <dbReference type="Proteomes" id="UP000544122"/>
    </source>
</evidence>
<dbReference type="Gene3D" id="1.10.260.40">
    <property type="entry name" value="lambda repressor-like DNA-binding domains"/>
    <property type="match status" value="1"/>
</dbReference>
<dbReference type="RefSeq" id="WP_171583688.1">
    <property type="nucleotide sequence ID" value="NZ_JAAVLX010000017.1"/>
</dbReference>
<dbReference type="InterPro" id="IPR010982">
    <property type="entry name" value="Lambda_DNA-bd_dom_sf"/>
</dbReference>
<dbReference type="GO" id="GO:0003677">
    <property type="term" value="F:DNA binding"/>
    <property type="evidence" value="ECO:0007669"/>
    <property type="project" value="InterPro"/>
</dbReference>
<name>A0A7Y4GYW1_9BRAD</name>
<accession>A0A7Y4GYW1</accession>
<dbReference type="AlphaFoldDB" id="A0A7Y4GYW1"/>
<reference evidence="2 3" key="1">
    <citation type="submission" date="2020-03" db="EMBL/GenBank/DDBJ databases">
        <title>Bradyrhizobium diversity isolated from nodules of Indigofera sp.</title>
        <authorList>
            <person name="Klepa M."/>
            <person name="Helene L."/>
            <person name="Hungria M."/>
        </authorList>
    </citation>
    <scope>NUCLEOTIDE SEQUENCE [LARGE SCALE GENOMIC DNA]</scope>
    <source>
        <strain evidence="2 3">WSM 1791</strain>
    </source>
</reference>
<sequence length="102" mass="11090">MATRKSGPLDAMVGARIRMFRINRGTSQTIAERFGVTIQQVQKYERGANRVGAIRLSQIATVLDVSAGELFESSRPGSSGLNSPVHLLAGRAPCAFSWPMRE</sequence>
<evidence type="ECO:0000259" key="1">
    <source>
        <dbReference type="PROSITE" id="PS50943"/>
    </source>
</evidence>
<organism evidence="2 3">
    <name type="scientific">Bradyrhizobium australiense</name>
    <dbReference type="NCBI Taxonomy" id="2721161"/>
    <lineage>
        <taxon>Bacteria</taxon>
        <taxon>Pseudomonadati</taxon>
        <taxon>Pseudomonadota</taxon>
        <taxon>Alphaproteobacteria</taxon>
        <taxon>Hyphomicrobiales</taxon>
        <taxon>Nitrobacteraceae</taxon>
        <taxon>Bradyrhizobium</taxon>
    </lineage>
</organism>
<dbReference type="InterPro" id="IPR001387">
    <property type="entry name" value="Cro/C1-type_HTH"/>
</dbReference>
<dbReference type="CDD" id="cd00093">
    <property type="entry name" value="HTH_XRE"/>
    <property type="match status" value="1"/>
</dbReference>
<dbReference type="EMBL" id="JAAVLX010000017">
    <property type="protein sequence ID" value="NOJ44508.1"/>
    <property type="molecule type" value="Genomic_DNA"/>
</dbReference>
<dbReference type="PROSITE" id="PS50943">
    <property type="entry name" value="HTH_CROC1"/>
    <property type="match status" value="1"/>
</dbReference>
<proteinExistence type="predicted"/>
<dbReference type="Pfam" id="PF01381">
    <property type="entry name" value="HTH_3"/>
    <property type="match status" value="1"/>
</dbReference>
<protein>
    <submittedName>
        <fullName evidence="2">Helix-turn-helix transcriptional regulator</fullName>
    </submittedName>
</protein>
<gene>
    <name evidence="2" type="ORF">HCN58_34035</name>
</gene>
<dbReference type="Proteomes" id="UP000544122">
    <property type="component" value="Unassembled WGS sequence"/>
</dbReference>
<evidence type="ECO:0000313" key="2">
    <source>
        <dbReference type="EMBL" id="NOJ44508.1"/>
    </source>
</evidence>
<dbReference type="SUPFAM" id="SSF47413">
    <property type="entry name" value="lambda repressor-like DNA-binding domains"/>
    <property type="match status" value="1"/>
</dbReference>
<dbReference type="SMART" id="SM00530">
    <property type="entry name" value="HTH_XRE"/>
    <property type="match status" value="1"/>
</dbReference>
<keyword evidence="3" id="KW-1185">Reference proteome</keyword>
<comment type="caution">
    <text evidence="2">The sequence shown here is derived from an EMBL/GenBank/DDBJ whole genome shotgun (WGS) entry which is preliminary data.</text>
</comment>
<feature type="domain" description="HTH cro/C1-type" evidence="1">
    <location>
        <begin position="17"/>
        <end position="70"/>
    </location>
</feature>